<protein>
    <submittedName>
        <fullName evidence="1">Uncharacterized protein</fullName>
    </submittedName>
</protein>
<dbReference type="AlphaFoldDB" id="A0A1I0US13"/>
<proteinExistence type="predicted"/>
<accession>A0A1I0US13</accession>
<dbReference type="KEGG" id="poj:PtoMrB4_47990"/>
<dbReference type="EMBL" id="AP022642">
    <property type="protein sequence ID" value="BCA30822.1"/>
    <property type="molecule type" value="Genomic_DNA"/>
</dbReference>
<gene>
    <name evidence="1" type="ORF">PtoMrB4_47990</name>
</gene>
<dbReference type="STRING" id="319939.SAMN05216263_12394"/>
<evidence type="ECO:0000313" key="2">
    <source>
        <dbReference type="Proteomes" id="UP000501237"/>
    </source>
</evidence>
<evidence type="ECO:0000313" key="1">
    <source>
        <dbReference type="EMBL" id="BCA30822.1"/>
    </source>
</evidence>
<organism evidence="1 2">
    <name type="scientific">Metapseudomonas otitidis</name>
    <dbReference type="NCBI Taxonomy" id="319939"/>
    <lineage>
        <taxon>Bacteria</taxon>
        <taxon>Pseudomonadati</taxon>
        <taxon>Pseudomonadota</taxon>
        <taxon>Gammaproteobacteria</taxon>
        <taxon>Pseudomonadales</taxon>
        <taxon>Pseudomonadaceae</taxon>
        <taxon>Metapseudomonas</taxon>
    </lineage>
</organism>
<dbReference type="Proteomes" id="UP000501237">
    <property type="component" value="Chromosome"/>
</dbReference>
<name>A0A1I0US13_9GAMM</name>
<reference evidence="1 2" key="1">
    <citation type="journal article" date="2020" name="Microbiol. Resour. Announc.">
        <title>Complete genome sequence of Pseudomonas otitidis strain MrB4, isolated from Lake Biwa in Japan.</title>
        <authorList>
            <person name="Miyazaki K."/>
            <person name="Hase E."/>
            <person name="Maruya T."/>
        </authorList>
    </citation>
    <scope>NUCLEOTIDE SEQUENCE [LARGE SCALE GENOMIC DNA]</scope>
    <source>
        <strain evidence="1 2">MrB4</strain>
    </source>
</reference>
<sequence length="208" mass="23771">MAALLSLMTTDPDYADARWDELKNQNDLAWDLDAITDRQQAIDFLLRFENRLCVYSSYVEKLYSNYSFVVPDEAHGSITILPDEQAWHDTFHEIPPEAVQPTGIHILPGETMGHTGLYLKIPGEHRLAASREVPFQEGLKLLIQRYQAKHDHFLPVLAKGDLREYEARMPSLHLHRVDTTRLGHLSQLEVNTIKAAIADHLIGLFRHA</sequence>